<sequence>SLCAPYEYIGGLVEHTSLYYFYGGSLRIQELALLNVFEKLLVSHTLMMVTNGWQWRLLPTGAANLLMLHHFVFSMCNYAGHQNMYPFVQVMSMSLLGISFLIVLTTVSIRWLAATIDRLGVIRRQRTRQPAAASGDNGGGPEAHAAAALYDRHGAFQGILTGSDEDEDEDETLYELTQGVCLPLYPDLRRDFSVEILDLAGTCLQQYSNQIRSSGFSRECGAMRIPRTTALDEYIDKTVVRMDTVDKSVAKKQAGAGTLQEQRGMCGMAVFINDEPSAVVQVPSNSMDMVVAFRDTRADSIRKLSVAVWSLCVALGYCVLNRKAVSRGATAANGRILALGNRGRENVKAGGGAYGYSDCDDGCAYGQLDLLNAKYEDSSGDDADFDFVAMSDSDSDSESESDFSESDDMRYIGSQGRFKETADLVCDILDNSDDITSPSSQLASAMAFIAHSIFDNISPGVLASKSSNSTVMTRGMLARQFPNTNDSAPGDLNNMALLRILSGIHSGSTQLSPHPDLPFNPGEVEALAQLIQDRRQLRGTAPGDADQGDSLTGDAMLCGGFGHAQF</sequence>
<keyword evidence="2" id="KW-1185">Reference proteome</keyword>
<evidence type="ECO:0000313" key="1">
    <source>
        <dbReference type="EMBL" id="KAJ1894211.1"/>
    </source>
</evidence>
<protein>
    <submittedName>
        <fullName evidence="1">Uncharacterized protein</fullName>
    </submittedName>
</protein>
<name>A0ACC1IIW7_9FUNG</name>
<reference evidence="1" key="1">
    <citation type="submission" date="2022-07" db="EMBL/GenBank/DDBJ databases">
        <title>Phylogenomic reconstructions and comparative analyses of Kickxellomycotina fungi.</title>
        <authorList>
            <person name="Reynolds N.K."/>
            <person name="Stajich J.E."/>
            <person name="Barry K."/>
            <person name="Grigoriev I.V."/>
            <person name="Crous P."/>
            <person name="Smith M.E."/>
        </authorList>
    </citation>
    <scope>NUCLEOTIDE SEQUENCE</scope>
    <source>
        <strain evidence="1">Benny 63K</strain>
    </source>
</reference>
<dbReference type="Proteomes" id="UP001150581">
    <property type="component" value="Unassembled WGS sequence"/>
</dbReference>
<organism evidence="1 2">
    <name type="scientific">Kickxella alabastrina</name>
    <dbReference type="NCBI Taxonomy" id="61397"/>
    <lineage>
        <taxon>Eukaryota</taxon>
        <taxon>Fungi</taxon>
        <taxon>Fungi incertae sedis</taxon>
        <taxon>Zoopagomycota</taxon>
        <taxon>Kickxellomycotina</taxon>
        <taxon>Kickxellomycetes</taxon>
        <taxon>Kickxellales</taxon>
        <taxon>Kickxellaceae</taxon>
        <taxon>Kickxella</taxon>
    </lineage>
</organism>
<gene>
    <name evidence="1" type="ORF">LPJ66_005325</name>
</gene>
<evidence type="ECO:0000313" key="2">
    <source>
        <dbReference type="Proteomes" id="UP001150581"/>
    </source>
</evidence>
<accession>A0ACC1IIW7</accession>
<proteinExistence type="predicted"/>
<dbReference type="EMBL" id="JANBPG010000722">
    <property type="protein sequence ID" value="KAJ1894211.1"/>
    <property type="molecule type" value="Genomic_DNA"/>
</dbReference>
<comment type="caution">
    <text evidence="1">The sequence shown here is derived from an EMBL/GenBank/DDBJ whole genome shotgun (WGS) entry which is preliminary data.</text>
</comment>
<feature type="non-terminal residue" evidence="1">
    <location>
        <position position="1"/>
    </location>
</feature>